<keyword evidence="3" id="KW-1185">Reference proteome</keyword>
<evidence type="ECO:0000256" key="1">
    <source>
        <dbReference type="SAM" id="MobiDB-lite"/>
    </source>
</evidence>
<evidence type="ECO:0000313" key="2">
    <source>
        <dbReference type="EMBL" id="EEH41267.2"/>
    </source>
</evidence>
<dbReference type="KEGG" id="pbl:PAAG_03553"/>
<dbReference type="GeneID" id="9098221"/>
<feature type="compositionally biased region" description="Polar residues" evidence="1">
    <location>
        <begin position="11"/>
        <end position="34"/>
    </location>
</feature>
<proteinExistence type="predicted"/>
<sequence length="99" mass="10834">MVSAPKAKFFGNSSRSGNWRSPPSGKSTEVSRQTPPAREPGRNQTDLIQTLEFQLTCGTRNQAQISAAFSPDPPLPLPRVSLVKKRNNDKHPGFIFPCG</sequence>
<name>C1GXH9_PARBA</name>
<protein>
    <submittedName>
        <fullName evidence="2">Uncharacterized protein</fullName>
    </submittedName>
</protein>
<organism evidence="2 3">
    <name type="scientific">Paracoccidioides lutzii (strain ATCC MYA-826 / Pb01)</name>
    <name type="common">Paracoccidioides brasiliensis</name>
    <dbReference type="NCBI Taxonomy" id="502779"/>
    <lineage>
        <taxon>Eukaryota</taxon>
        <taxon>Fungi</taxon>
        <taxon>Dikarya</taxon>
        <taxon>Ascomycota</taxon>
        <taxon>Pezizomycotina</taxon>
        <taxon>Eurotiomycetes</taxon>
        <taxon>Eurotiomycetidae</taxon>
        <taxon>Onygenales</taxon>
        <taxon>Ajellomycetaceae</taxon>
        <taxon>Paracoccidioides</taxon>
    </lineage>
</organism>
<dbReference type="VEuPathDB" id="FungiDB:PAAG_03553"/>
<dbReference type="AlphaFoldDB" id="C1GXH9"/>
<accession>C1GXH9</accession>
<dbReference type="HOGENOM" id="CLU_2321057_0_0_1"/>
<reference evidence="2 3" key="1">
    <citation type="journal article" date="2011" name="PLoS Genet.">
        <title>Comparative genomic analysis of human fungal pathogens causing paracoccidioidomycosis.</title>
        <authorList>
            <person name="Desjardins C.A."/>
            <person name="Champion M.D."/>
            <person name="Holder J.W."/>
            <person name="Muszewska A."/>
            <person name="Goldberg J."/>
            <person name="Bailao A.M."/>
            <person name="Brigido M.M."/>
            <person name="Ferreira M.E."/>
            <person name="Garcia A.M."/>
            <person name="Grynberg M."/>
            <person name="Gujja S."/>
            <person name="Heiman D.I."/>
            <person name="Henn M.R."/>
            <person name="Kodira C.D."/>
            <person name="Leon-Narvaez H."/>
            <person name="Longo L.V."/>
            <person name="Ma L.J."/>
            <person name="Malavazi I."/>
            <person name="Matsuo A.L."/>
            <person name="Morais F.V."/>
            <person name="Pereira M."/>
            <person name="Rodriguez-Brito S."/>
            <person name="Sakthikumar S."/>
            <person name="Salem-Izacc S.M."/>
            <person name="Sykes S.M."/>
            <person name="Teixeira M.M."/>
            <person name="Vallejo M.C."/>
            <person name="Walter M.E."/>
            <person name="Yandava C."/>
            <person name="Young S."/>
            <person name="Zeng Q."/>
            <person name="Zucker J."/>
            <person name="Felipe M.S."/>
            <person name="Goldman G.H."/>
            <person name="Haas B.J."/>
            <person name="McEwen J.G."/>
            <person name="Nino-Vega G."/>
            <person name="Puccia R."/>
            <person name="San-Blas G."/>
            <person name="Soares C.M."/>
            <person name="Birren B.W."/>
            <person name="Cuomo C.A."/>
        </authorList>
    </citation>
    <scope>NUCLEOTIDE SEQUENCE [LARGE SCALE GENOMIC DNA]</scope>
    <source>
        <strain evidence="3">ATCC MYA-826 / Pb01</strain>
    </source>
</reference>
<evidence type="ECO:0000313" key="3">
    <source>
        <dbReference type="Proteomes" id="UP000002059"/>
    </source>
</evidence>
<dbReference type="Proteomes" id="UP000002059">
    <property type="component" value="Partially assembled WGS sequence"/>
</dbReference>
<dbReference type="EMBL" id="KN293998">
    <property type="protein sequence ID" value="EEH41267.2"/>
    <property type="molecule type" value="Genomic_DNA"/>
</dbReference>
<feature type="region of interest" description="Disordered" evidence="1">
    <location>
        <begin position="1"/>
        <end position="44"/>
    </location>
</feature>
<gene>
    <name evidence="2" type="ORF">PAAG_03553</name>
</gene>
<dbReference type="RefSeq" id="XP_015701978.1">
    <property type="nucleotide sequence ID" value="XM_015845004.1"/>
</dbReference>